<gene>
    <name evidence="1" type="ORF">SAMN05421759_1062</name>
</gene>
<sequence length="534" mass="58971">MRTRATSISLNGNFRLVMAGLEVEVRASRARAIVAILATAHDHKKSRDALKAMIWPRSDEKQASGSMRTALSSLRHDLGENADLVGANRTHIWLNGPVELLRPDDGGAFFEDAPTDIGADFEDWLQTERNRSDRQLPIIAPLECGPTRRICIGILPIHERLDEPMAALLATQVLDFVIESLRAHEIFQLFDFRDLETDHFSGGVPGISDPEMYLRLSLTKVRSMAQLSVSVLSGRQILWAHATSADQSGPFLFSHDDVAAFANQTVDAILKAAFRKYEGAAFRGKGPQSMIGVVHQLYGMSREGQYSVRRYLEGHPELEGSALANACYALSVANTLGEGEPTLADLEEARRHATRALELDMQNPLVLAFCGHVFGFALREFAVGAEATKLARRQAPAMPQAWDFSAMNAIYRGALPDAMRFSRKAAQLGQYSPYRELFRSSLAITATLTGEHETAVQVSRSVLMRLPEFLAVMRHAAASYSALGQLSEAESMVEQVRARDHRFSPEAVQDPKYPLPSADSRDVIGRTFRMLGHS</sequence>
<keyword evidence="2" id="KW-1185">Reference proteome</keyword>
<dbReference type="Gene3D" id="1.25.40.10">
    <property type="entry name" value="Tetratricopeptide repeat domain"/>
    <property type="match status" value="1"/>
</dbReference>
<dbReference type="GO" id="GO:0003677">
    <property type="term" value="F:DNA binding"/>
    <property type="evidence" value="ECO:0007669"/>
    <property type="project" value="InterPro"/>
</dbReference>
<dbReference type="EMBL" id="FTOQ01000006">
    <property type="protein sequence ID" value="SIS90468.1"/>
    <property type="molecule type" value="Genomic_DNA"/>
</dbReference>
<name>A0A1N7MWS7_9RHOB</name>
<accession>A0A1N7MWS7</accession>
<dbReference type="Proteomes" id="UP000186684">
    <property type="component" value="Unassembled WGS sequence"/>
</dbReference>
<evidence type="ECO:0000313" key="1">
    <source>
        <dbReference type="EMBL" id="SIS90468.1"/>
    </source>
</evidence>
<organism evidence="1 2">
    <name type="scientific">Roseivivax lentus</name>
    <dbReference type="NCBI Taxonomy" id="633194"/>
    <lineage>
        <taxon>Bacteria</taxon>
        <taxon>Pseudomonadati</taxon>
        <taxon>Pseudomonadota</taxon>
        <taxon>Alphaproteobacteria</taxon>
        <taxon>Rhodobacterales</taxon>
        <taxon>Roseobacteraceae</taxon>
        <taxon>Roseivivax</taxon>
    </lineage>
</organism>
<dbReference type="InterPro" id="IPR036388">
    <property type="entry name" value="WH-like_DNA-bd_sf"/>
</dbReference>
<dbReference type="SUPFAM" id="SSF48452">
    <property type="entry name" value="TPR-like"/>
    <property type="match status" value="1"/>
</dbReference>
<dbReference type="InterPro" id="IPR011990">
    <property type="entry name" value="TPR-like_helical_dom_sf"/>
</dbReference>
<evidence type="ECO:0000313" key="2">
    <source>
        <dbReference type="Proteomes" id="UP000186684"/>
    </source>
</evidence>
<evidence type="ECO:0008006" key="3">
    <source>
        <dbReference type="Google" id="ProtNLM"/>
    </source>
</evidence>
<dbReference type="GO" id="GO:0006355">
    <property type="term" value="P:regulation of DNA-templated transcription"/>
    <property type="evidence" value="ECO:0007669"/>
    <property type="project" value="InterPro"/>
</dbReference>
<dbReference type="Gene3D" id="1.10.10.10">
    <property type="entry name" value="Winged helix-like DNA-binding domain superfamily/Winged helix DNA-binding domain"/>
    <property type="match status" value="1"/>
</dbReference>
<dbReference type="AlphaFoldDB" id="A0A1N7MWS7"/>
<dbReference type="InterPro" id="IPR016032">
    <property type="entry name" value="Sig_transdc_resp-reg_C-effctor"/>
</dbReference>
<protein>
    <recommendedName>
        <fullName evidence="3">TolB amino-terminal domain-containing protein</fullName>
    </recommendedName>
</protein>
<reference evidence="2" key="1">
    <citation type="submission" date="2017-01" db="EMBL/GenBank/DDBJ databases">
        <authorList>
            <person name="Varghese N."/>
            <person name="Submissions S."/>
        </authorList>
    </citation>
    <scope>NUCLEOTIDE SEQUENCE [LARGE SCALE GENOMIC DNA]</scope>
    <source>
        <strain evidence="2">DSM 29430</strain>
    </source>
</reference>
<proteinExistence type="predicted"/>
<dbReference type="STRING" id="633194.SAMN05421759_1062"/>
<dbReference type="SUPFAM" id="SSF46894">
    <property type="entry name" value="C-terminal effector domain of the bipartite response regulators"/>
    <property type="match status" value="1"/>
</dbReference>